<evidence type="ECO:0000313" key="2">
    <source>
        <dbReference type="Proteomes" id="UP001465668"/>
    </source>
</evidence>
<dbReference type="Proteomes" id="UP001465668">
    <property type="component" value="Unassembled WGS sequence"/>
</dbReference>
<gene>
    <name evidence="1" type="ORF">SCAR479_11416</name>
</gene>
<organism evidence="1 2">
    <name type="scientific">Seiridium cardinale</name>
    <dbReference type="NCBI Taxonomy" id="138064"/>
    <lineage>
        <taxon>Eukaryota</taxon>
        <taxon>Fungi</taxon>
        <taxon>Dikarya</taxon>
        <taxon>Ascomycota</taxon>
        <taxon>Pezizomycotina</taxon>
        <taxon>Sordariomycetes</taxon>
        <taxon>Xylariomycetidae</taxon>
        <taxon>Amphisphaeriales</taxon>
        <taxon>Sporocadaceae</taxon>
        <taxon>Seiridium</taxon>
    </lineage>
</organism>
<dbReference type="EMBL" id="JARVKM010000068">
    <property type="protein sequence ID" value="KAK9771935.1"/>
    <property type="molecule type" value="Genomic_DNA"/>
</dbReference>
<evidence type="ECO:0000313" key="1">
    <source>
        <dbReference type="EMBL" id="KAK9771935.1"/>
    </source>
</evidence>
<comment type="caution">
    <text evidence="1">The sequence shown here is derived from an EMBL/GenBank/DDBJ whole genome shotgun (WGS) entry which is preliminary data.</text>
</comment>
<reference evidence="1 2" key="1">
    <citation type="submission" date="2024-02" db="EMBL/GenBank/DDBJ databases">
        <title>First draft genome assembly of two strains of Seiridium cardinale.</title>
        <authorList>
            <person name="Emiliani G."/>
            <person name="Scali E."/>
        </authorList>
    </citation>
    <scope>NUCLEOTIDE SEQUENCE [LARGE SCALE GENOMIC DNA]</scope>
    <source>
        <strain evidence="1 2">BM-138-000479</strain>
    </source>
</reference>
<sequence length="124" mass="14477">MAIQLKARFRPFEWFGAPPCGFFDSEWDDSIDHDPVEKEQIEKDKARMEVLDYRGRGVIAPEAMPDVREIRMRKARRAAIKIISWEEEIEKSFARLDLPPLPAALPRYSLELRGIQGSFTRKFP</sequence>
<proteinExistence type="predicted"/>
<name>A0ABR2XDZ7_9PEZI</name>
<accession>A0ABR2XDZ7</accession>
<keyword evidence="2" id="KW-1185">Reference proteome</keyword>
<protein>
    <submittedName>
        <fullName evidence="1">Uncharacterized protein</fullName>
    </submittedName>
</protein>